<dbReference type="EMBL" id="SRLO01000287">
    <property type="protein sequence ID" value="TNN62739.1"/>
    <property type="molecule type" value="Genomic_DNA"/>
</dbReference>
<gene>
    <name evidence="2" type="ORF">EYF80_027081</name>
</gene>
<feature type="compositionally biased region" description="Polar residues" evidence="1">
    <location>
        <begin position="88"/>
        <end position="101"/>
    </location>
</feature>
<evidence type="ECO:0000313" key="3">
    <source>
        <dbReference type="Proteomes" id="UP000314294"/>
    </source>
</evidence>
<feature type="compositionally biased region" description="Basic and acidic residues" evidence="1">
    <location>
        <begin position="1"/>
        <end position="10"/>
    </location>
</feature>
<feature type="region of interest" description="Disordered" evidence="1">
    <location>
        <begin position="1"/>
        <end position="39"/>
    </location>
</feature>
<reference evidence="2 3" key="1">
    <citation type="submission" date="2019-03" db="EMBL/GenBank/DDBJ databases">
        <title>First draft genome of Liparis tanakae, snailfish: a comprehensive survey of snailfish specific genes.</title>
        <authorList>
            <person name="Kim W."/>
            <person name="Song I."/>
            <person name="Jeong J.-H."/>
            <person name="Kim D."/>
            <person name="Kim S."/>
            <person name="Ryu S."/>
            <person name="Song J.Y."/>
            <person name="Lee S.K."/>
        </authorList>
    </citation>
    <scope>NUCLEOTIDE SEQUENCE [LARGE SCALE GENOMIC DNA]</scope>
    <source>
        <tissue evidence="2">Muscle</tissue>
    </source>
</reference>
<feature type="compositionally biased region" description="Low complexity" evidence="1">
    <location>
        <begin position="72"/>
        <end position="87"/>
    </location>
</feature>
<organism evidence="2 3">
    <name type="scientific">Liparis tanakae</name>
    <name type="common">Tanaka's snailfish</name>
    <dbReference type="NCBI Taxonomy" id="230148"/>
    <lineage>
        <taxon>Eukaryota</taxon>
        <taxon>Metazoa</taxon>
        <taxon>Chordata</taxon>
        <taxon>Craniata</taxon>
        <taxon>Vertebrata</taxon>
        <taxon>Euteleostomi</taxon>
        <taxon>Actinopterygii</taxon>
        <taxon>Neopterygii</taxon>
        <taxon>Teleostei</taxon>
        <taxon>Neoteleostei</taxon>
        <taxon>Acanthomorphata</taxon>
        <taxon>Eupercaria</taxon>
        <taxon>Perciformes</taxon>
        <taxon>Cottioidei</taxon>
        <taxon>Cottales</taxon>
        <taxon>Liparidae</taxon>
        <taxon>Liparis</taxon>
    </lineage>
</organism>
<name>A0A4Z2HAA3_9TELE</name>
<protein>
    <submittedName>
        <fullName evidence="2">Uncharacterized protein</fullName>
    </submittedName>
</protein>
<sequence>MPRETGGEERRRRRRRRRRRERRRGREGDSEQHTHAHTHTLSVYLLGRLPSPSSLPWCRPRCSRLSRHSRHSLSWSSSSSSNSSPSWMISTSRRPTYSDTAQSHRRATALTAAPCSSSAGTDSSISLRRAKRLPTYVAPPNDTHTPPRMKKAEGEIYLRLHHGKMSFPYQSVRLVEVRERLLQRVIPADLPPRSLLPEPQPGRAVQPPPQRGRGGRAEQRHRPGEVPHGRRQLPPHEYTEERHRITS</sequence>
<accession>A0A4Z2HAA3</accession>
<comment type="caution">
    <text evidence="2">The sequence shown here is derived from an EMBL/GenBank/DDBJ whole genome shotgun (WGS) entry which is preliminary data.</text>
</comment>
<feature type="region of interest" description="Disordered" evidence="1">
    <location>
        <begin position="69"/>
        <end position="102"/>
    </location>
</feature>
<keyword evidence="3" id="KW-1185">Reference proteome</keyword>
<feature type="compositionally biased region" description="Basic and acidic residues" evidence="1">
    <location>
        <begin position="237"/>
        <end position="247"/>
    </location>
</feature>
<evidence type="ECO:0000256" key="1">
    <source>
        <dbReference type="SAM" id="MobiDB-lite"/>
    </source>
</evidence>
<feature type="compositionally biased region" description="Basic residues" evidence="1">
    <location>
        <begin position="11"/>
        <end position="23"/>
    </location>
</feature>
<feature type="region of interest" description="Disordered" evidence="1">
    <location>
        <begin position="190"/>
        <end position="247"/>
    </location>
</feature>
<dbReference type="AlphaFoldDB" id="A0A4Z2HAA3"/>
<feature type="compositionally biased region" description="Basic and acidic residues" evidence="1">
    <location>
        <begin position="24"/>
        <end position="34"/>
    </location>
</feature>
<proteinExistence type="predicted"/>
<feature type="compositionally biased region" description="Basic and acidic residues" evidence="1">
    <location>
        <begin position="215"/>
        <end position="228"/>
    </location>
</feature>
<dbReference type="Proteomes" id="UP000314294">
    <property type="component" value="Unassembled WGS sequence"/>
</dbReference>
<evidence type="ECO:0000313" key="2">
    <source>
        <dbReference type="EMBL" id="TNN62739.1"/>
    </source>
</evidence>